<feature type="transmembrane region" description="Helical" evidence="1">
    <location>
        <begin position="56"/>
        <end position="78"/>
    </location>
</feature>
<organism evidence="2">
    <name type="scientific">uncultured Coleofasciculus sp</name>
    <dbReference type="NCBI Taxonomy" id="1267456"/>
    <lineage>
        <taxon>Bacteria</taxon>
        <taxon>Bacillati</taxon>
        <taxon>Cyanobacteriota</taxon>
        <taxon>Cyanophyceae</taxon>
        <taxon>Coleofasciculales</taxon>
        <taxon>Coleofasciculaceae</taxon>
        <taxon>Coleofasciculus</taxon>
        <taxon>environmental samples</taxon>
    </lineage>
</organism>
<feature type="transmembrane region" description="Helical" evidence="1">
    <location>
        <begin position="204"/>
        <end position="225"/>
    </location>
</feature>
<evidence type="ECO:0000256" key="1">
    <source>
        <dbReference type="SAM" id="Phobius"/>
    </source>
</evidence>
<gene>
    <name evidence="2" type="ORF">AVDCRST_MAG92-2805</name>
</gene>
<keyword evidence="1" id="KW-1133">Transmembrane helix</keyword>
<keyword evidence="1" id="KW-0472">Membrane</keyword>
<proteinExistence type="predicted"/>
<protein>
    <submittedName>
        <fullName evidence="2">Uncharacterized protein</fullName>
    </submittedName>
</protein>
<dbReference type="AlphaFoldDB" id="A0A6J4J2W3"/>
<name>A0A6J4J2W3_9CYAN</name>
<dbReference type="EMBL" id="CADCTM010000447">
    <property type="protein sequence ID" value="CAA9267952.1"/>
    <property type="molecule type" value="Genomic_DNA"/>
</dbReference>
<feature type="transmembrane region" description="Helical" evidence="1">
    <location>
        <begin position="24"/>
        <end position="44"/>
    </location>
</feature>
<feature type="transmembrane region" description="Helical" evidence="1">
    <location>
        <begin position="174"/>
        <end position="192"/>
    </location>
</feature>
<reference evidence="2" key="1">
    <citation type="submission" date="2020-02" db="EMBL/GenBank/DDBJ databases">
        <authorList>
            <person name="Meier V. D."/>
        </authorList>
    </citation>
    <scope>NUCLEOTIDE SEQUENCE</scope>
    <source>
        <strain evidence="2">AVDCRST_MAG92</strain>
    </source>
</reference>
<keyword evidence="1" id="KW-0812">Transmembrane</keyword>
<feature type="transmembrane region" description="Helical" evidence="1">
    <location>
        <begin position="98"/>
        <end position="121"/>
    </location>
</feature>
<accession>A0A6J4J2W3</accession>
<evidence type="ECO:0000313" key="2">
    <source>
        <dbReference type="EMBL" id="CAA9267952.1"/>
    </source>
</evidence>
<sequence>MHPEFDFEDEFPAAPKKKNDFYDIIGKIIDMGVKIVGVLPYIIARTLDNFIDNEKGGIKVLAAFLLVGGVVLSSDGFFQAFGGKALFPWYESEWIGISWLWVWTKVNFWAAVVVSLAAQWIESQAIRGKDPDKAKADYDQIKHHQTPAKNEKAIDLVEARRKEYKRAGMSERSVLGLFILLVFIMDFGATFTSRNPWGQLPTEFIGIVIYNLCTMLAGETGFALWRKANGKN</sequence>